<evidence type="ECO:0000313" key="10">
    <source>
        <dbReference type="EMBL" id="BCB67445.1"/>
    </source>
</evidence>
<evidence type="ECO:0000256" key="8">
    <source>
        <dbReference type="SAM" id="Phobius"/>
    </source>
</evidence>
<evidence type="ECO:0000259" key="9">
    <source>
        <dbReference type="PROSITE" id="PS50262"/>
    </source>
</evidence>
<evidence type="ECO:0000256" key="6">
    <source>
        <dbReference type="ARBA" id="ARBA00023170"/>
    </source>
</evidence>
<keyword evidence="5 8" id="KW-0472">Membrane</keyword>
<dbReference type="SUPFAM" id="SSF81321">
    <property type="entry name" value="Family A G protein-coupled receptor-like"/>
    <property type="match status" value="1"/>
</dbReference>
<evidence type="ECO:0000256" key="4">
    <source>
        <dbReference type="ARBA" id="ARBA00023040"/>
    </source>
</evidence>
<feature type="transmembrane region" description="Helical" evidence="8">
    <location>
        <begin position="148"/>
        <end position="167"/>
    </location>
</feature>
<feature type="transmembrane region" description="Helical" evidence="8">
    <location>
        <begin position="241"/>
        <end position="264"/>
    </location>
</feature>
<dbReference type="PRINTS" id="PR00237">
    <property type="entry name" value="GPCRRHODOPSN"/>
</dbReference>
<evidence type="ECO:0000256" key="5">
    <source>
        <dbReference type="ARBA" id="ARBA00023136"/>
    </source>
</evidence>
<dbReference type="InterPro" id="IPR000276">
    <property type="entry name" value="GPCR_Rhodpsn"/>
</dbReference>
<feature type="transmembrane region" description="Helical" evidence="8">
    <location>
        <begin position="115"/>
        <end position="136"/>
    </location>
</feature>
<dbReference type="InterPro" id="IPR000355">
    <property type="entry name" value="Chemokine_rcpt"/>
</dbReference>
<sequence>MKLYKFKMDEYFNNYSNESYEEYEYNEEYVPCIKEDIYSFVSVFIPIIYSLIFIIGCFGNITTAIIYYQKSMLKTITNICIFNLAISDLLLICTLPLWAFEVNHGWKFGPSICKIASFIYTFNFTLGAFLLVYIAIDHYYAIVQEVRFKVYPLWFILIWSCAILFSLPDLIFSTVIHVHYHPRIQLICTFVYTIELTQVLRAGLESIEIVTQFIIPCIFIFGCYGIIAYKLKQTNKFQNCYILIALVMLFFITQLPYTIAKLYSIVDVFYNIITSCSSRKQLDYALQTTHCLSLLHACINPIFYMYSGSIFKKYNYFDQLLNKNNDFEENVDL</sequence>
<dbReference type="PANTHER" id="PTHR10489:SF932">
    <property type="entry name" value="G-PROTEIN COUPLED RECEPTORS FAMILY 1 PROFILE DOMAIN-CONTAINING PROTEIN"/>
    <property type="match status" value="1"/>
</dbReference>
<dbReference type="GO" id="GO:0019957">
    <property type="term" value="F:C-C chemokine binding"/>
    <property type="evidence" value="ECO:0007669"/>
    <property type="project" value="TreeGrafter"/>
</dbReference>
<evidence type="ECO:0000256" key="7">
    <source>
        <dbReference type="ARBA" id="ARBA00023224"/>
    </source>
</evidence>
<comment type="subcellular location">
    <subcellularLocation>
        <location evidence="1">Membrane</location>
        <topology evidence="1">Multi-pass membrane protein</topology>
    </subcellularLocation>
</comment>
<dbReference type="GO" id="GO:0016020">
    <property type="term" value="C:membrane"/>
    <property type="evidence" value="ECO:0007669"/>
    <property type="project" value="UniProtKB-SubCell"/>
</dbReference>
<feature type="transmembrane region" description="Helical" evidence="8">
    <location>
        <begin position="209"/>
        <end position="229"/>
    </location>
</feature>
<evidence type="ECO:0000256" key="1">
    <source>
        <dbReference type="ARBA" id="ARBA00004141"/>
    </source>
</evidence>
<name>A0A6F8X128_9VIRU</name>
<dbReference type="InterPro" id="IPR017452">
    <property type="entry name" value="GPCR_Rhodpsn_7TM"/>
</dbReference>
<dbReference type="EMBL" id="LC534415">
    <property type="protein sequence ID" value="BCB67445.1"/>
    <property type="molecule type" value="Genomic_DNA"/>
</dbReference>
<dbReference type="PANTHER" id="PTHR10489">
    <property type="entry name" value="CELL ADHESION MOLECULE"/>
    <property type="match status" value="1"/>
</dbReference>
<feature type="transmembrane region" description="Helical" evidence="8">
    <location>
        <begin position="43"/>
        <end position="68"/>
    </location>
</feature>
<accession>A0A6F8X128</accession>
<protein>
    <submittedName>
        <fullName evidence="10">7 transmembrane receptor</fullName>
    </submittedName>
</protein>
<feature type="domain" description="G-protein coupled receptors family 1 profile" evidence="9">
    <location>
        <begin position="59"/>
        <end position="304"/>
    </location>
</feature>
<keyword evidence="3 8" id="KW-1133">Transmembrane helix</keyword>
<organism evidence="10">
    <name type="scientific">Lymphocystis disease virus 2</name>
    <dbReference type="NCBI Taxonomy" id="159183"/>
    <lineage>
        <taxon>Viruses</taxon>
        <taxon>Varidnaviria</taxon>
        <taxon>Bamfordvirae</taxon>
        <taxon>Nucleocytoviricota</taxon>
        <taxon>Megaviricetes</taxon>
        <taxon>Pimascovirales</taxon>
        <taxon>Pimascovirales incertae sedis</taxon>
        <taxon>Iridoviridae</taxon>
        <taxon>Alphairidovirinae</taxon>
        <taxon>Lymphocystivirus</taxon>
        <taxon>Lymphocystivirus paralichthys1</taxon>
    </lineage>
</organism>
<keyword evidence="6 10" id="KW-0675">Receptor</keyword>
<dbReference type="GO" id="GO:0019722">
    <property type="term" value="P:calcium-mediated signaling"/>
    <property type="evidence" value="ECO:0007669"/>
    <property type="project" value="TreeGrafter"/>
</dbReference>
<keyword evidence="4" id="KW-0297">G-protein coupled receptor</keyword>
<dbReference type="GO" id="GO:0060326">
    <property type="term" value="P:cell chemotaxis"/>
    <property type="evidence" value="ECO:0007669"/>
    <property type="project" value="TreeGrafter"/>
</dbReference>
<dbReference type="GO" id="GO:0016493">
    <property type="term" value="F:C-C chemokine receptor activity"/>
    <property type="evidence" value="ECO:0007669"/>
    <property type="project" value="TreeGrafter"/>
</dbReference>
<dbReference type="PROSITE" id="PS50262">
    <property type="entry name" value="G_PROTEIN_RECEP_F1_2"/>
    <property type="match status" value="1"/>
</dbReference>
<dbReference type="GO" id="GO:0007204">
    <property type="term" value="P:positive regulation of cytosolic calcium ion concentration"/>
    <property type="evidence" value="ECO:0007669"/>
    <property type="project" value="TreeGrafter"/>
</dbReference>
<dbReference type="InterPro" id="IPR005383">
    <property type="entry name" value="ACKR4"/>
</dbReference>
<proteinExistence type="predicted"/>
<reference evidence="10" key="1">
    <citation type="journal article" date="2021" name="Microbiol. Resour. Announc.">
        <title>Genome Sequence of Lymphocystis Disease Virus 2 LCDV-JP_Oita_2018, Isolated from a Diseased Japanese Flounder (Paralichthys olivaceus) in Japan.</title>
        <authorList>
            <person name="Kawato S."/>
            <person name="Nozaki R."/>
            <person name="Hirono I."/>
            <person name="Kondo H."/>
        </authorList>
    </citation>
    <scope>NUCLEOTIDE SEQUENCE</scope>
    <source>
        <strain evidence="10">LCDV-JP_Oita_2018</strain>
    </source>
</reference>
<dbReference type="Pfam" id="PF00001">
    <property type="entry name" value="7tm_1"/>
    <property type="match status" value="1"/>
</dbReference>
<evidence type="ECO:0000256" key="3">
    <source>
        <dbReference type="ARBA" id="ARBA00022989"/>
    </source>
</evidence>
<dbReference type="Proteomes" id="UP000501113">
    <property type="component" value="Segment"/>
</dbReference>
<dbReference type="InterPro" id="IPR050119">
    <property type="entry name" value="CCR1-9-like"/>
</dbReference>
<keyword evidence="7" id="KW-0807">Transducer</keyword>
<dbReference type="PRINTS" id="PR00657">
    <property type="entry name" value="CCCHEMOKINER"/>
</dbReference>
<feature type="transmembrane region" description="Helical" evidence="8">
    <location>
        <begin position="80"/>
        <end position="100"/>
    </location>
</feature>
<keyword evidence="2 8" id="KW-0812">Transmembrane</keyword>
<evidence type="ECO:0000256" key="2">
    <source>
        <dbReference type="ARBA" id="ARBA00022692"/>
    </source>
</evidence>
<dbReference type="Gene3D" id="1.20.1070.10">
    <property type="entry name" value="Rhodopsin 7-helix transmembrane proteins"/>
    <property type="match status" value="1"/>
</dbReference>
<dbReference type="PRINTS" id="PR01558">
    <property type="entry name" value="CHEMOKINER11"/>
</dbReference>
<dbReference type="GO" id="GO:0006955">
    <property type="term" value="P:immune response"/>
    <property type="evidence" value="ECO:0007669"/>
    <property type="project" value="TreeGrafter"/>
</dbReference>
<dbReference type="GO" id="GO:0005044">
    <property type="term" value="F:scavenger receptor activity"/>
    <property type="evidence" value="ECO:0007669"/>
    <property type="project" value="InterPro"/>
</dbReference>
<feature type="transmembrane region" description="Helical" evidence="8">
    <location>
        <begin position="284"/>
        <end position="306"/>
    </location>
</feature>